<name>A0ABN1UAJ9_9ACTN</name>
<dbReference type="InterPro" id="IPR011006">
    <property type="entry name" value="CheY-like_superfamily"/>
</dbReference>
<dbReference type="RefSeq" id="WP_343906333.1">
    <property type="nucleotide sequence ID" value="NZ_BAAAJE010000002.1"/>
</dbReference>
<dbReference type="SMART" id="SM00421">
    <property type="entry name" value="HTH_LUXR"/>
    <property type="match status" value="1"/>
</dbReference>
<dbReference type="EMBL" id="BAAAJE010000002">
    <property type="protein sequence ID" value="GAA1132468.1"/>
    <property type="molecule type" value="Genomic_DNA"/>
</dbReference>
<evidence type="ECO:0000256" key="2">
    <source>
        <dbReference type="ARBA" id="ARBA00023125"/>
    </source>
</evidence>
<evidence type="ECO:0000259" key="4">
    <source>
        <dbReference type="PROSITE" id="PS50043"/>
    </source>
</evidence>
<reference evidence="5 6" key="1">
    <citation type="journal article" date="2019" name="Int. J. Syst. Evol. Microbiol.">
        <title>The Global Catalogue of Microorganisms (GCM) 10K type strain sequencing project: providing services to taxonomists for standard genome sequencing and annotation.</title>
        <authorList>
            <consortium name="The Broad Institute Genomics Platform"/>
            <consortium name="The Broad Institute Genome Sequencing Center for Infectious Disease"/>
            <person name="Wu L."/>
            <person name="Ma J."/>
        </authorList>
    </citation>
    <scope>NUCLEOTIDE SEQUENCE [LARGE SCALE GENOMIC DNA]</scope>
    <source>
        <strain evidence="5 6">JCM 11813</strain>
    </source>
</reference>
<proteinExistence type="predicted"/>
<evidence type="ECO:0000313" key="5">
    <source>
        <dbReference type="EMBL" id="GAA1132468.1"/>
    </source>
</evidence>
<dbReference type="InterPro" id="IPR016032">
    <property type="entry name" value="Sig_transdc_resp-reg_C-effctor"/>
</dbReference>
<dbReference type="Proteomes" id="UP001499979">
    <property type="component" value="Unassembled WGS sequence"/>
</dbReference>
<dbReference type="InterPro" id="IPR036388">
    <property type="entry name" value="WH-like_DNA-bd_sf"/>
</dbReference>
<dbReference type="Pfam" id="PF00196">
    <property type="entry name" value="GerE"/>
    <property type="match status" value="1"/>
</dbReference>
<comment type="caution">
    <text evidence="5">The sequence shown here is derived from an EMBL/GenBank/DDBJ whole genome shotgun (WGS) entry which is preliminary data.</text>
</comment>
<sequence length="191" mass="20219">MSGRPTRVGIVYTQEVLGKGLAAMLAEHPARSVVTDVEKAEVVLYDVFGVHHTNGSDLADLLDRTESVVVAVSRDLRPDLRARALAAGAHGWISMSVGSHELIEAVEAAAAGEDLPGSTDPLGSHVGLTPREVEVLALIAQGASNLEIAERLYLSINSVKTYIRSAYAKIGATSRSRAVAWCLQHGFAPPD</sequence>
<evidence type="ECO:0000313" key="6">
    <source>
        <dbReference type="Proteomes" id="UP001499979"/>
    </source>
</evidence>
<keyword evidence="3" id="KW-0804">Transcription</keyword>
<gene>
    <name evidence="5" type="ORF">GCM10009606_10770</name>
</gene>
<protein>
    <submittedName>
        <fullName evidence="5">Response regulator transcription factor</fullName>
    </submittedName>
</protein>
<dbReference type="InterPro" id="IPR000792">
    <property type="entry name" value="Tscrpt_reg_LuxR_C"/>
</dbReference>
<dbReference type="Gene3D" id="1.10.10.10">
    <property type="entry name" value="Winged helix-like DNA-binding domain superfamily/Winged helix DNA-binding domain"/>
    <property type="match status" value="1"/>
</dbReference>
<evidence type="ECO:0000256" key="3">
    <source>
        <dbReference type="ARBA" id="ARBA00023163"/>
    </source>
</evidence>
<dbReference type="PROSITE" id="PS00622">
    <property type="entry name" value="HTH_LUXR_1"/>
    <property type="match status" value="1"/>
</dbReference>
<dbReference type="SUPFAM" id="SSF52172">
    <property type="entry name" value="CheY-like"/>
    <property type="match status" value="1"/>
</dbReference>
<dbReference type="SUPFAM" id="SSF46894">
    <property type="entry name" value="C-terminal effector domain of the bipartite response regulators"/>
    <property type="match status" value="1"/>
</dbReference>
<dbReference type="CDD" id="cd06170">
    <property type="entry name" value="LuxR_C_like"/>
    <property type="match status" value="1"/>
</dbReference>
<evidence type="ECO:0000256" key="1">
    <source>
        <dbReference type="ARBA" id="ARBA00023015"/>
    </source>
</evidence>
<dbReference type="PRINTS" id="PR00038">
    <property type="entry name" value="HTHLUXR"/>
</dbReference>
<dbReference type="PANTHER" id="PTHR44688">
    <property type="entry name" value="DNA-BINDING TRANSCRIPTIONAL ACTIVATOR DEVR_DOSR"/>
    <property type="match status" value="1"/>
</dbReference>
<keyword evidence="6" id="KW-1185">Reference proteome</keyword>
<dbReference type="Gene3D" id="3.40.50.2300">
    <property type="match status" value="1"/>
</dbReference>
<dbReference type="PROSITE" id="PS50043">
    <property type="entry name" value="HTH_LUXR_2"/>
    <property type="match status" value="1"/>
</dbReference>
<keyword evidence="2" id="KW-0238">DNA-binding</keyword>
<organism evidence="5 6">
    <name type="scientific">Nocardioides aquiterrae</name>
    <dbReference type="NCBI Taxonomy" id="203799"/>
    <lineage>
        <taxon>Bacteria</taxon>
        <taxon>Bacillati</taxon>
        <taxon>Actinomycetota</taxon>
        <taxon>Actinomycetes</taxon>
        <taxon>Propionibacteriales</taxon>
        <taxon>Nocardioidaceae</taxon>
        <taxon>Nocardioides</taxon>
    </lineage>
</organism>
<accession>A0ABN1UAJ9</accession>
<dbReference type="PANTHER" id="PTHR44688:SF16">
    <property type="entry name" value="DNA-BINDING TRANSCRIPTIONAL ACTIVATOR DEVR_DOSR"/>
    <property type="match status" value="1"/>
</dbReference>
<feature type="domain" description="HTH luxR-type" evidence="4">
    <location>
        <begin position="121"/>
        <end position="186"/>
    </location>
</feature>
<keyword evidence="1" id="KW-0805">Transcription regulation</keyword>